<keyword evidence="2" id="KW-1185">Reference proteome</keyword>
<dbReference type="GeneID" id="70293738"/>
<accession>A0A9P7ZTR5</accession>
<organism evidence="1 2">
    <name type="scientific">Emericellopsis atlantica</name>
    <dbReference type="NCBI Taxonomy" id="2614577"/>
    <lineage>
        <taxon>Eukaryota</taxon>
        <taxon>Fungi</taxon>
        <taxon>Dikarya</taxon>
        <taxon>Ascomycota</taxon>
        <taxon>Pezizomycotina</taxon>
        <taxon>Sordariomycetes</taxon>
        <taxon>Hypocreomycetidae</taxon>
        <taxon>Hypocreales</taxon>
        <taxon>Bionectriaceae</taxon>
        <taxon>Emericellopsis</taxon>
    </lineage>
</organism>
<dbReference type="RefSeq" id="XP_046122127.1">
    <property type="nucleotide sequence ID" value="XM_046262835.1"/>
</dbReference>
<name>A0A9P7ZTR5_9HYPO</name>
<dbReference type="AlphaFoldDB" id="A0A9P7ZTR5"/>
<dbReference type="EMBL" id="MU251244">
    <property type="protein sequence ID" value="KAG9258203.1"/>
    <property type="molecule type" value="Genomic_DNA"/>
</dbReference>
<proteinExistence type="predicted"/>
<gene>
    <name evidence="1" type="ORF">F5Z01DRAFT_645390</name>
</gene>
<dbReference type="Proteomes" id="UP000887229">
    <property type="component" value="Unassembled WGS sequence"/>
</dbReference>
<evidence type="ECO:0000313" key="2">
    <source>
        <dbReference type="Proteomes" id="UP000887229"/>
    </source>
</evidence>
<comment type="caution">
    <text evidence="1">The sequence shown here is derived from an EMBL/GenBank/DDBJ whole genome shotgun (WGS) entry which is preliminary data.</text>
</comment>
<dbReference type="OrthoDB" id="5422613at2759"/>
<evidence type="ECO:0000313" key="1">
    <source>
        <dbReference type="EMBL" id="KAG9258203.1"/>
    </source>
</evidence>
<sequence>MTQTRSPAASLTALLNAPPHQVRATLLALCSDSSILTKALKHHATLQSQPATLQPWICVRCKAAFDASNNPEDACRFHPSVVSVDHSSEVWADTDDYCLKGLAKTRI</sequence>
<reference evidence="1" key="1">
    <citation type="journal article" date="2021" name="IMA Fungus">
        <title>Genomic characterization of three marine fungi, including Emericellopsis atlantica sp. nov. with signatures of a generalist lifestyle and marine biomass degradation.</title>
        <authorList>
            <person name="Hagestad O.C."/>
            <person name="Hou L."/>
            <person name="Andersen J.H."/>
            <person name="Hansen E.H."/>
            <person name="Altermark B."/>
            <person name="Li C."/>
            <person name="Kuhnert E."/>
            <person name="Cox R.J."/>
            <person name="Crous P.W."/>
            <person name="Spatafora J.W."/>
            <person name="Lail K."/>
            <person name="Amirebrahimi M."/>
            <person name="Lipzen A."/>
            <person name="Pangilinan J."/>
            <person name="Andreopoulos W."/>
            <person name="Hayes R.D."/>
            <person name="Ng V."/>
            <person name="Grigoriev I.V."/>
            <person name="Jackson S.A."/>
            <person name="Sutton T.D.S."/>
            <person name="Dobson A.D.W."/>
            <person name="Rama T."/>
        </authorList>
    </citation>
    <scope>NUCLEOTIDE SEQUENCE</scope>
    <source>
        <strain evidence="1">TS7</strain>
    </source>
</reference>
<protein>
    <submittedName>
        <fullName evidence="1">Uncharacterized protein</fullName>
    </submittedName>
</protein>